<gene>
    <name evidence="6" type="ORF">H9932_12765</name>
</gene>
<reference evidence="6" key="2">
    <citation type="submission" date="2021-04" db="EMBL/GenBank/DDBJ databases">
        <authorList>
            <person name="Gilroy R."/>
        </authorList>
    </citation>
    <scope>NUCLEOTIDE SEQUENCE</scope>
    <source>
        <strain evidence="6">CHK130-7132</strain>
    </source>
</reference>
<dbReference type="Pfam" id="PF07729">
    <property type="entry name" value="FCD"/>
    <property type="match status" value="1"/>
</dbReference>
<keyword evidence="2" id="KW-0238">DNA-binding</keyword>
<dbReference type="PROSITE" id="PS50949">
    <property type="entry name" value="HTH_GNTR"/>
    <property type="match status" value="1"/>
</dbReference>
<dbReference type="InterPro" id="IPR008920">
    <property type="entry name" value="TF_FadR/GntR_C"/>
</dbReference>
<evidence type="ECO:0000256" key="2">
    <source>
        <dbReference type="ARBA" id="ARBA00023125"/>
    </source>
</evidence>
<evidence type="ECO:0000256" key="1">
    <source>
        <dbReference type="ARBA" id="ARBA00023015"/>
    </source>
</evidence>
<dbReference type="InterPro" id="IPR000524">
    <property type="entry name" value="Tscrpt_reg_HTH_GntR"/>
</dbReference>
<evidence type="ECO:0000313" key="6">
    <source>
        <dbReference type="EMBL" id="HJC70530.1"/>
    </source>
</evidence>
<evidence type="ECO:0000256" key="3">
    <source>
        <dbReference type="ARBA" id="ARBA00023163"/>
    </source>
</evidence>
<dbReference type="SMART" id="SM00345">
    <property type="entry name" value="HTH_GNTR"/>
    <property type="match status" value="1"/>
</dbReference>
<dbReference type="SUPFAM" id="SSF48008">
    <property type="entry name" value="GntR ligand-binding domain-like"/>
    <property type="match status" value="1"/>
</dbReference>
<name>A0A9D2Q441_9MICO</name>
<feature type="compositionally biased region" description="Basic and acidic residues" evidence="4">
    <location>
        <begin position="130"/>
        <end position="140"/>
    </location>
</feature>
<dbReference type="SUPFAM" id="SSF46785">
    <property type="entry name" value="Winged helix' DNA-binding domain"/>
    <property type="match status" value="1"/>
</dbReference>
<dbReference type="PANTHER" id="PTHR43537:SF5">
    <property type="entry name" value="UXU OPERON TRANSCRIPTIONAL REGULATOR"/>
    <property type="match status" value="1"/>
</dbReference>
<dbReference type="Gene3D" id="1.10.10.10">
    <property type="entry name" value="Winged helix-like DNA-binding domain superfamily/Winged helix DNA-binding domain"/>
    <property type="match status" value="1"/>
</dbReference>
<evidence type="ECO:0000313" key="7">
    <source>
        <dbReference type="Proteomes" id="UP000823854"/>
    </source>
</evidence>
<dbReference type="Proteomes" id="UP000823854">
    <property type="component" value="Unassembled WGS sequence"/>
</dbReference>
<dbReference type="Pfam" id="PF00392">
    <property type="entry name" value="GntR"/>
    <property type="match status" value="1"/>
</dbReference>
<accession>A0A9D2Q441</accession>
<keyword evidence="3" id="KW-0804">Transcription</keyword>
<dbReference type="InterPro" id="IPR011711">
    <property type="entry name" value="GntR_C"/>
</dbReference>
<evidence type="ECO:0000259" key="5">
    <source>
        <dbReference type="PROSITE" id="PS50949"/>
    </source>
</evidence>
<feature type="domain" description="HTH gntR-type" evidence="5">
    <location>
        <begin position="10"/>
        <end position="77"/>
    </location>
</feature>
<sequence length="228" mass="24666">MTTSAETAPASLATQAYLALRDRLVLLDIAPGEPLQEARLAEELGVGRTPLREALKHLELDHLVVTYPRRGTFATNVDITALAAITQVRAALEPVAVRAASANQDPSARAALEEAARSLEPLEADADVDGPGRADPPDPRRALQVDVEVHRAIYRACGNLYLAEPLLRLDNLSTRIWCVAMHRLPGLTSHVTELRELLEAILGGDGDRAAELISRHVAEFESSIRAVL</sequence>
<organism evidence="6 7">
    <name type="scientific">Candidatus Brachybacterium intestinipullorum</name>
    <dbReference type="NCBI Taxonomy" id="2838512"/>
    <lineage>
        <taxon>Bacteria</taxon>
        <taxon>Bacillati</taxon>
        <taxon>Actinomycetota</taxon>
        <taxon>Actinomycetes</taxon>
        <taxon>Micrococcales</taxon>
        <taxon>Dermabacteraceae</taxon>
        <taxon>Brachybacterium</taxon>
    </lineage>
</organism>
<dbReference type="EMBL" id="DWWC01000266">
    <property type="protein sequence ID" value="HJC70530.1"/>
    <property type="molecule type" value="Genomic_DNA"/>
</dbReference>
<dbReference type="SMART" id="SM00895">
    <property type="entry name" value="FCD"/>
    <property type="match status" value="1"/>
</dbReference>
<dbReference type="InterPro" id="IPR036390">
    <property type="entry name" value="WH_DNA-bd_sf"/>
</dbReference>
<evidence type="ECO:0000256" key="4">
    <source>
        <dbReference type="SAM" id="MobiDB-lite"/>
    </source>
</evidence>
<keyword evidence="1" id="KW-0805">Transcription regulation</keyword>
<reference evidence="6" key="1">
    <citation type="journal article" date="2021" name="PeerJ">
        <title>Extensive microbial diversity within the chicken gut microbiome revealed by metagenomics and culture.</title>
        <authorList>
            <person name="Gilroy R."/>
            <person name="Ravi A."/>
            <person name="Getino M."/>
            <person name="Pursley I."/>
            <person name="Horton D.L."/>
            <person name="Alikhan N.F."/>
            <person name="Baker D."/>
            <person name="Gharbi K."/>
            <person name="Hall N."/>
            <person name="Watson M."/>
            <person name="Adriaenssens E.M."/>
            <person name="Foster-Nyarko E."/>
            <person name="Jarju S."/>
            <person name="Secka A."/>
            <person name="Antonio M."/>
            <person name="Oren A."/>
            <person name="Chaudhuri R.R."/>
            <person name="La Ragione R."/>
            <person name="Hildebrand F."/>
            <person name="Pallen M.J."/>
        </authorList>
    </citation>
    <scope>NUCLEOTIDE SEQUENCE</scope>
    <source>
        <strain evidence="6">CHK130-7132</strain>
    </source>
</reference>
<dbReference type="InterPro" id="IPR036388">
    <property type="entry name" value="WH-like_DNA-bd_sf"/>
</dbReference>
<dbReference type="AlphaFoldDB" id="A0A9D2Q441"/>
<protein>
    <submittedName>
        <fullName evidence="6">GntR family transcriptional regulator</fullName>
    </submittedName>
</protein>
<proteinExistence type="predicted"/>
<feature type="region of interest" description="Disordered" evidence="4">
    <location>
        <begin position="120"/>
        <end position="140"/>
    </location>
</feature>
<dbReference type="GO" id="GO:0003700">
    <property type="term" value="F:DNA-binding transcription factor activity"/>
    <property type="evidence" value="ECO:0007669"/>
    <property type="project" value="InterPro"/>
</dbReference>
<dbReference type="GO" id="GO:0003677">
    <property type="term" value="F:DNA binding"/>
    <property type="evidence" value="ECO:0007669"/>
    <property type="project" value="UniProtKB-KW"/>
</dbReference>
<dbReference type="PANTHER" id="PTHR43537">
    <property type="entry name" value="TRANSCRIPTIONAL REGULATOR, GNTR FAMILY"/>
    <property type="match status" value="1"/>
</dbReference>
<dbReference type="CDD" id="cd07377">
    <property type="entry name" value="WHTH_GntR"/>
    <property type="match status" value="1"/>
</dbReference>
<comment type="caution">
    <text evidence="6">The sequence shown here is derived from an EMBL/GenBank/DDBJ whole genome shotgun (WGS) entry which is preliminary data.</text>
</comment>
<dbReference type="Gene3D" id="1.20.120.530">
    <property type="entry name" value="GntR ligand-binding domain-like"/>
    <property type="match status" value="1"/>
</dbReference>